<dbReference type="PIRSF" id="PIRSF035875">
    <property type="entry name" value="RNase_BN"/>
    <property type="match status" value="1"/>
</dbReference>
<comment type="subcellular location">
    <subcellularLocation>
        <location evidence="1 7">Cell membrane</location>
        <topology evidence="1 7">Multi-pass membrane protein</topology>
    </subcellularLocation>
</comment>
<evidence type="ECO:0000256" key="7">
    <source>
        <dbReference type="HAMAP-Rule" id="MF_00672"/>
    </source>
</evidence>
<feature type="transmembrane region" description="Helical" evidence="7">
    <location>
        <begin position="129"/>
        <end position="154"/>
    </location>
</feature>
<dbReference type="PANTHER" id="PTHR30213">
    <property type="entry name" value="INNER MEMBRANE PROTEIN YHJD"/>
    <property type="match status" value="1"/>
</dbReference>
<evidence type="ECO:0000256" key="1">
    <source>
        <dbReference type="ARBA" id="ARBA00004651"/>
    </source>
</evidence>
<feature type="transmembrane region" description="Helical" evidence="7">
    <location>
        <begin position="21"/>
        <end position="50"/>
    </location>
</feature>
<name>A0A1D2Q5R5_MANHA</name>
<dbReference type="AlphaFoldDB" id="A0A1D2Q5R5"/>
<reference evidence="9" key="2">
    <citation type="submission" date="2018-12" db="EMBL/GenBank/DDBJ databases">
        <authorList>
            <consortium name="Pathogen Informatics"/>
        </authorList>
    </citation>
    <scope>NUCLEOTIDE SEQUENCE [LARGE SCALE GENOMIC DNA]</scope>
    <source>
        <strain evidence="9">NCTC10643</strain>
    </source>
</reference>
<dbReference type="RefSeq" id="WP_006251985.1">
    <property type="nucleotide sequence ID" value="NZ_CP017484.1"/>
</dbReference>
<keyword evidence="5 7" id="KW-1133">Transmembrane helix</keyword>
<feature type="transmembrane region" description="Helical" evidence="7">
    <location>
        <begin position="90"/>
        <end position="109"/>
    </location>
</feature>
<evidence type="ECO:0000313" key="9">
    <source>
        <dbReference type="EMBL" id="VEI74635.1"/>
    </source>
</evidence>
<dbReference type="Proteomes" id="UP000254031">
    <property type="component" value="Unassembled WGS sequence"/>
</dbReference>
<evidence type="ECO:0000256" key="3">
    <source>
        <dbReference type="ARBA" id="ARBA00022519"/>
    </source>
</evidence>
<feature type="transmembrane region" description="Helical" evidence="7">
    <location>
        <begin position="174"/>
        <end position="191"/>
    </location>
</feature>
<evidence type="ECO:0000313" key="11">
    <source>
        <dbReference type="Proteomes" id="UP000271188"/>
    </source>
</evidence>
<dbReference type="InterPro" id="IPR017039">
    <property type="entry name" value="Virul_fac_BrkB"/>
</dbReference>
<sequence length="281" mass="31840">MLNRLWRFIKLFAKRYNENNIAISAGYLTYSTMLAIVPFIVVLFSIFTFFPIFHEANEQLKAFIYDNFAPSASEMVSEYIELFVSNAKQMGLVSFIGLFVVTIMLIKSIDEALNTIWHDNRQRPMWFSFLLYFLILLFGPLLAGASIAISTYVMSLSIFNGSGALSLGQHLLELTPFLLIWLLFTLVYKFIPIRKVKFIHAAIGALMAAIFFTLGKKAFIWYITAFPSYQAIYGALAVLPIMLLWIQLSWQVVLLGGQFAAVLDEMETDKGSVNDRLNSAG</sequence>
<evidence type="ECO:0000313" key="8">
    <source>
        <dbReference type="EMBL" id="STY66653.1"/>
    </source>
</evidence>
<organism evidence="9 11">
    <name type="scientific">Mannheimia haemolytica</name>
    <name type="common">Pasteurella haemolytica</name>
    <dbReference type="NCBI Taxonomy" id="75985"/>
    <lineage>
        <taxon>Bacteria</taxon>
        <taxon>Pseudomonadati</taxon>
        <taxon>Pseudomonadota</taxon>
        <taxon>Gammaproteobacteria</taxon>
        <taxon>Pasteurellales</taxon>
        <taxon>Pasteurellaceae</taxon>
        <taxon>Mannheimia</taxon>
    </lineage>
</organism>
<dbReference type="NCBIfam" id="TIGR00765">
    <property type="entry name" value="yihY_not_rbn"/>
    <property type="match status" value="1"/>
</dbReference>
<dbReference type="Proteomes" id="UP000271188">
    <property type="component" value="Chromosome"/>
</dbReference>
<reference evidence="8 10" key="1">
    <citation type="submission" date="2018-06" db="EMBL/GenBank/DDBJ databases">
        <authorList>
            <consortium name="Pathogen Informatics"/>
            <person name="Doyle S."/>
        </authorList>
    </citation>
    <scope>NUCLEOTIDE SEQUENCE [LARGE SCALE GENOMIC DNA]</scope>
    <source>
        <strain evidence="8 10">NCTC9380</strain>
    </source>
</reference>
<keyword evidence="3" id="KW-0997">Cell inner membrane</keyword>
<comment type="similarity">
    <text evidence="7">Belongs to the UPF0761 family.</text>
</comment>
<keyword evidence="4 7" id="KW-0812">Transmembrane</keyword>
<dbReference type="EMBL" id="LR134495">
    <property type="protein sequence ID" value="VEI74635.1"/>
    <property type="molecule type" value="Genomic_DNA"/>
</dbReference>
<gene>
    <name evidence="9" type="primary">yihY</name>
    <name evidence="9" type="ORF">NCTC10643_00213</name>
    <name evidence="8" type="ORF">NCTC9380_01978</name>
</gene>
<feature type="transmembrane region" description="Helical" evidence="7">
    <location>
        <begin position="220"/>
        <end position="246"/>
    </location>
</feature>
<keyword evidence="2 7" id="KW-1003">Cell membrane</keyword>
<evidence type="ECO:0000256" key="2">
    <source>
        <dbReference type="ARBA" id="ARBA00022475"/>
    </source>
</evidence>
<feature type="transmembrane region" description="Helical" evidence="7">
    <location>
        <begin position="198"/>
        <end position="214"/>
    </location>
</feature>
<dbReference type="InterPro" id="IPR023679">
    <property type="entry name" value="UPF0761_bac"/>
</dbReference>
<proteinExistence type="inferred from homology"/>
<evidence type="ECO:0000256" key="6">
    <source>
        <dbReference type="ARBA" id="ARBA00023136"/>
    </source>
</evidence>
<dbReference type="GO" id="GO:0005886">
    <property type="term" value="C:plasma membrane"/>
    <property type="evidence" value="ECO:0007669"/>
    <property type="project" value="UniProtKB-SubCell"/>
</dbReference>
<accession>A0A1D2Q5R5</accession>
<keyword evidence="6 7" id="KW-0472">Membrane</keyword>
<dbReference type="Pfam" id="PF03631">
    <property type="entry name" value="Virul_fac_BrkB"/>
    <property type="match status" value="1"/>
</dbReference>
<dbReference type="PANTHER" id="PTHR30213:SF0">
    <property type="entry name" value="UPF0761 MEMBRANE PROTEIN YIHY"/>
    <property type="match status" value="1"/>
</dbReference>
<protein>
    <recommendedName>
        <fullName evidence="7">UPF0761 membrane protein NCTC10643_00213</fullName>
    </recommendedName>
</protein>
<dbReference type="EMBL" id="UGPL01000006">
    <property type="protein sequence ID" value="STY66653.1"/>
    <property type="molecule type" value="Genomic_DNA"/>
</dbReference>
<evidence type="ECO:0000256" key="5">
    <source>
        <dbReference type="ARBA" id="ARBA00022989"/>
    </source>
</evidence>
<dbReference type="HAMAP" id="MF_00672">
    <property type="entry name" value="UPF0761"/>
    <property type="match status" value="1"/>
</dbReference>
<dbReference type="NCBIfam" id="NF002457">
    <property type="entry name" value="PRK01637.1"/>
    <property type="match status" value="1"/>
</dbReference>
<evidence type="ECO:0000313" key="10">
    <source>
        <dbReference type="Proteomes" id="UP000254031"/>
    </source>
</evidence>
<evidence type="ECO:0000256" key="4">
    <source>
        <dbReference type="ARBA" id="ARBA00022692"/>
    </source>
</evidence>